<sequence>GLFTEQTARSHGRFTATELAGRNASLRVTNLLHPTIPRSLFIITYSLSASYCLKNCIVDTTTYFEIPIEFLQIPIALIRMNDTQTAR</sequence>
<gene>
    <name evidence="1" type="ORF">HAX54_001797</name>
</gene>
<protein>
    <submittedName>
        <fullName evidence="1">Uncharacterized protein</fullName>
    </submittedName>
</protein>
<dbReference type="EMBL" id="JACEIK010010713">
    <property type="protein sequence ID" value="MCE3215301.1"/>
    <property type="molecule type" value="Genomic_DNA"/>
</dbReference>
<proteinExistence type="predicted"/>
<organism evidence="1 2">
    <name type="scientific">Datura stramonium</name>
    <name type="common">Jimsonweed</name>
    <name type="synonym">Common thornapple</name>
    <dbReference type="NCBI Taxonomy" id="4076"/>
    <lineage>
        <taxon>Eukaryota</taxon>
        <taxon>Viridiplantae</taxon>
        <taxon>Streptophyta</taxon>
        <taxon>Embryophyta</taxon>
        <taxon>Tracheophyta</taxon>
        <taxon>Spermatophyta</taxon>
        <taxon>Magnoliopsida</taxon>
        <taxon>eudicotyledons</taxon>
        <taxon>Gunneridae</taxon>
        <taxon>Pentapetalae</taxon>
        <taxon>asterids</taxon>
        <taxon>lamiids</taxon>
        <taxon>Solanales</taxon>
        <taxon>Solanaceae</taxon>
        <taxon>Solanoideae</taxon>
        <taxon>Datureae</taxon>
        <taxon>Datura</taxon>
    </lineage>
</organism>
<keyword evidence="2" id="KW-1185">Reference proteome</keyword>
<feature type="non-terminal residue" evidence="1">
    <location>
        <position position="1"/>
    </location>
</feature>
<reference evidence="1 2" key="1">
    <citation type="journal article" date="2021" name="BMC Genomics">
        <title>Datura genome reveals duplications of psychoactive alkaloid biosynthetic genes and high mutation rate following tissue culture.</title>
        <authorList>
            <person name="Rajewski A."/>
            <person name="Carter-House D."/>
            <person name="Stajich J."/>
            <person name="Litt A."/>
        </authorList>
    </citation>
    <scope>NUCLEOTIDE SEQUENCE [LARGE SCALE GENOMIC DNA]</scope>
    <source>
        <strain evidence="1">AR-01</strain>
    </source>
</reference>
<evidence type="ECO:0000313" key="2">
    <source>
        <dbReference type="Proteomes" id="UP000823775"/>
    </source>
</evidence>
<evidence type="ECO:0000313" key="1">
    <source>
        <dbReference type="EMBL" id="MCE3215301.1"/>
    </source>
</evidence>
<name>A0ABS8WUS7_DATST</name>
<comment type="caution">
    <text evidence="1">The sequence shown here is derived from an EMBL/GenBank/DDBJ whole genome shotgun (WGS) entry which is preliminary data.</text>
</comment>
<dbReference type="Proteomes" id="UP000823775">
    <property type="component" value="Unassembled WGS sequence"/>
</dbReference>
<accession>A0ABS8WUS7</accession>